<feature type="chain" id="PRO_5022760017" evidence="4">
    <location>
        <begin position="24"/>
        <end position="342"/>
    </location>
</feature>
<evidence type="ECO:0000256" key="3">
    <source>
        <dbReference type="ARBA" id="ARBA00022729"/>
    </source>
</evidence>
<evidence type="ECO:0000259" key="5">
    <source>
        <dbReference type="SMART" id="SM00062"/>
    </source>
</evidence>
<dbReference type="PANTHER" id="PTHR30085:SF6">
    <property type="entry name" value="ABC TRANSPORTER GLUTAMINE-BINDING PROTEIN GLNH"/>
    <property type="match status" value="1"/>
</dbReference>
<dbReference type="PANTHER" id="PTHR30085">
    <property type="entry name" value="AMINO ACID ABC TRANSPORTER PERMEASE"/>
    <property type="match status" value="1"/>
</dbReference>
<evidence type="ECO:0000313" key="7">
    <source>
        <dbReference type="Proteomes" id="UP000325003"/>
    </source>
</evidence>
<feature type="domain" description="Solute-binding protein family 3/N-terminal" evidence="5">
    <location>
        <begin position="74"/>
        <end position="318"/>
    </location>
</feature>
<proteinExistence type="inferred from homology"/>
<accession>A0A5B1LG24</accession>
<dbReference type="CDD" id="cd13690">
    <property type="entry name" value="PBP2_GluB"/>
    <property type="match status" value="1"/>
</dbReference>
<dbReference type="SUPFAM" id="SSF53850">
    <property type="entry name" value="Periplasmic binding protein-like II"/>
    <property type="match status" value="1"/>
</dbReference>
<dbReference type="InterPro" id="IPR051455">
    <property type="entry name" value="Bact_solute-bind_prot3"/>
</dbReference>
<reference evidence="6 7" key="1">
    <citation type="submission" date="2019-09" db="EMBL/GenBank/DDBJ databases">
        <title>Nocardioides panacisoli sp. nov., isolated from the soil of a ginseng field.</title>
        <authorList>
            <person name="Cho C."/>
        </authorList>
    </citation>
    <scope>NUCLEOTIDE SEQUENCE [LARGE SCALE GENOMIC DNA]</scope>
    <source>
        <strain evidence="6 7">BN130099</strain>
    </source>
</reference>
<dbReference type="Gene3D" id="3.40.190.10">
    <property type="entry name" value="Periplasmic binding protein-like II"/>
    <property type="match status" value="2"/>
</dbReference>
<protein>
    <submittedName>
        <fullName evidence="6">Glutamate ABC transporter substrate-binding protein</fullName>
    </submittedName>
</protein>
<evidence type="ECO:0000256" key="4">
    <source>
        <dbReference type="SAM" id="SignalP"/>
    </source>
</evidence>
<keyword evidence="2" id="KW-0813">Transport</keyword>
<name>A0A5B1LG24_9ACTN</name>
<dbReference type="InterPro" id="IPR001638">
    <property type="entry name" value="Solute-binding_3/MltF_N"/>
</dbReference>
<reference evidence="6 7" key="2">
    <citation type="submission" date="2019-09" db="EMBL/GenBank/DDBJ databases">
        <authorList>
            <person name="Jin C."/>
        </authorList>
    </citation>
    <scope>NUCLEOTIDE SEQUENCE [LARGE SCALE GENOMIC DNA]</scope>
    <source>
        <strain evidence="6 7">BN130099</strain>
    </source>
</reference>
<dbReference type="Pfam" id="PF00497">
    <property type="entry name" value="SBP_bac_3"/>
    <property type="match status" value="1"/>
</dbReference>
<comment type="caution">
    <text evidence="6">The sequence shown here is derived from an EMBL/GenBank/DDBJ whole genome shotgun (WGS) entry which is preliminary data.</text>
</comment>
<evidence type="ECO:0000313" key="6">
    <source>
        <dbReference type="EMBL" id="KAA1418597.1"/>
    </source>
</evidence>
<keyword evidence="3 4" id="KW-0732">Signal</keyword>
<sequence length="342" mass="36254">MTSRKLGAVVAVVALLLAGCGGYDDTPLPKPDAATSSSSTPVECSSDLSPLISYDPGTGEPTGPKVEEIRAAQVLKVGVSADTYLMASRNPASNKIEGFDIEFVRAIGAALFDNDGNGQPFEVGKNIQFVVINAAERIPALQDGRVDLVVRNFTINCERWDQIAFSAEYYHASQKVLVRSELAPTYTGVDALAGKKVCAPTGSTSIGNLQDVQPDAIIVPAANHTGCLIKLQRGEVDAITGDDTVLAGLAAQDPYAVVPPPCDEVPVAPCQDPLTDEPYGIGANSGDKDLVRFVNYVVKQMEDDGDWDRAYSRWLKGPLGKCESDCEPGDQGIPPAQIFGRV</sequence>
<dbReference type="AlphaFoldDB" id="A0A5B1LG24"/>
<dbReference type="Proteomes" id="UP000325003">
    <property type="component" value="Unassembled WGS sequence"/>
</dbReference>
<feature type="signal peptide" evidence="4">
    <location>
        <begin position="1"/>
        <end position="23"/>
    </location>
</feature>
<dbReference type="RefSeq" id="WP_149727936.1">
    <property type="nucleotide sequence ID" value="NZ_VUJV01000003.1"/>
</dbReference>
<dbReference type="GO" id="GO:0005576">
    <property type="term" value="C:extracellular region"/>
    <property type="evidence" value="ECO:0007669"/>
    <property type="project" value="TreeGrafter"/>
</dbReference>
<evidence type="ECO:0000256" key="1">
    <source>
        <dbReference type="ARBA" id="ARBA00010333"/>
    </source>
</evidence>
<dbReference type="PROSITE" id="PS51257">
    <property type="entry name" value="PROKAR_LIPOPROTEIN"/>
    <property type="match status" value="1"/>
</dbReference>
<dbReference type="EMBL" id="VUJV01000003">
    <property type="protein sequence ID" value="KAA1418597.1"/>
    <property type="molecule type" value="Genomic_DNA"/>
</dbReference>
<gene>
    <name evidence="6" type="ORF">F0U44_08840</name>
</gene>
<evidence type="ECO:0000256" key="2">
    <source>
        <dbReference type="ARBA" id="ARBA00022448"/>
    </source>
</evidence>
<keyword evidence="7" id="KW-1185">Reference proteome</keyword>
<dbReference type="GO" id="GO:0030288">
    <property type="term" value="C:outer membrane-bounded periplasmic space"/>
    <property type="evidence" value="ECO:0007669"/>
    <property type="project" value="TreeGrafter"/>
</dbReference>
<dbReference type="SMART" id="SM00062">
    <property type="entry name" value="PBPb"/>
    <property type="match status" value="1"/>
</dbReference>
<comment type="similarity">
    <text evidence="1">Belongs to the bacterial solute-binding protein 3 family.</text>
</comment>
<dbReference type="GO" id="GO:0006865">
    <property type="term" value="P:amino acid transport"/>
    <property type="evidence" value="ECO:0007669"/>
    <property type="project" value="TreeGrafter"/>
</dbReference>
<organism evidence="6 7">
    <name type="scientific">Nocardioides humilatus</name>
    <dbReference type="NCBI Taxonomy" id="2607660"/>
    <lineage>
        <taxon>Bacteria</taxon>
        <taxon>Bacillati</taxon>
        <taxon>Actinomycetota</taxon>
        <taxon>Actinomycetes</taxon>
        <taxon>Propionibacteriales</taxon>
        <taxon>Nocardioidaceae</taxon>
        <taxon>Nocardioides</taxon>
    </lineage>
</organism>